<keyword evidence="1" id="KW-1133">Transmembrane helix</keyword>
<gene>
    <name evidence="2" type="ORF">L833_4721</name>
</gene>
<evidence type="ECO:0000313" key="3">
    <source>
        <dbReference type="Proteomes" id="UP000018502"/>
    </source>
</evidence>
<organism evidence="2 3">
    <name type="scientific">Mycobacteroides abscessus MAB_091912_2446</name>
    <dbReference type="NCBI Taxonomy" id="1335414"/>
    <lineage>
        <taxon>Bacteria</taxon>
        <taxon>Bacillati</taxon>
        <taxon>Actinomycetota</taxon>
        <taxon>Actinomycetes</taxon>
        <taxon>Mycobacteriales</taxon>
        <taxon>Mycobacteriaceae</taxon>
        <taxon>Mycobacteroides</taxon>
        <taxon>Mycobacteroides abscessus</taxon>
    </lineage>
</organism>
<name>A0A829MD18_9MYCO</name>
<proteinExistence type="predicted"/>
<dbReference type="EMBL" id="AYTF01000002">
    <property type="protein sequence ID" value="ESV62316.1"/>
    <property type="molecule type" value="Genomic_DNA"/>
</dbReference>
<comment type="caution">
    <text evidence="2">The sequence shown here is derived from an EMBL/GenBank/DDBJ whole genome shotgun (WGS) entry which is preliminary data.</text>
</comment>
<accession>A0A829MD18</accession>
<reference evidence="2 3" key="1">
    <citation type="journal article" date="2014" name="Emerg. Infect. Dis.">
        <title>High-level Relatedness among Mycobacterium abscessus subsp. massiliense Strains from Widely Separated Outbreaks.</title>
        <authorList>
            <person name="Tettelin H."/>
            <person name="Davidson R.M."/>
            <person name="Agrawal S."/>
            <person name="Aitken M.L."/>
            <person name="Shallom S."/>
            <person name="Hasan N.A."/>
            <person name="Strong M."/>
            <person name="Nogueira de Moura V.C."/>
            <person name="De Groote M.A."/>
            <person name="Duarte R.S."/>
            <person name="Hine E."/>
            <person name="Parankush S."/>
            <person name="Su Q."/>
            <person name="Daugherty S.C."/>
            <person name="Fraser C.M."/>
            <person name="Brown-Elliott B.A."/>
            <person name="Wallace R.J.Jr."/>
            <person name="Holland S.M."/>
            <person name="Sampaio E.P."/>
            <person name="Olivier K.N."/>
            <person name="Jackson M."/>
            <person name="Zelazny A.M."/>
        </authorList>
    </citation>
    <scope>NUCLEOTIDE SEQUENCE [LARGE SCALE GENOMIC DNA]</scope>
    <source>
        <strain evidence="2 3">MAB_091912_2446</strain>
    </source>
</reference>
<protein>
    <submittedName>
        <fullName evidence="2">Putative membrane protein</fullName>
    </submittedName>
</protein>
<dbReference type="Proteomes" id="UP000018502">
    <property type="component" value="Unassembled WGS sequence"/>
</dbReference>
<sequence length="58" mass="5747">MGLLQLMTAERVVLLVAIIGALLISAGVAVVGGLGWSLISGGALTLAGVGFVLREDSP</sequence>
<dbReference type="AlphaFoldDB" id="A0A829MD18"/>
<evidence type="ECO:0000256" key="1">
    <source>
        <dbReference type="SAM" id="Phobius"/>
    </source>
</evidence>
<evidence type="ECO:0000313" key="2">
    <source>
        <dbReference type="EMBL" id="ESV62316.1"/>
    </source>
</evidence>
<feature type="transmembrane region" description="Helical" evidence="1">
    <location>
        <begin position="12"/>
        <end position="30"/>
    </location>
</feature>
<keyword evidence="1" id="KW-0472">Membrane</keyword>
<keyword evidence="1" id="KW-0812">Transmembrane</keyword>